<dbReference type="GO" id="GO:0016491">
    <property type="term" value="F:oxidoreductase activity"/>
    <property type="evidence" value="ECO:0007669"/>
    <property type="project" value="UniProtKB-KW"/>
</dbReference>
<dbReference type="InterPro" id="IPR036188">
    <property type="entry name" value="FAD/NAD-bd_sf"/>
</dbReference>
<reference evidence="6 7" key="1">
    <citation type="submission" date="2016-10" db="EMBL/GenBank/DDBJ databases">
        <authorList>
            <person name="de Groot N.N."/>
        </authorList>
    </citation>
    <scope>NUCLEOTIDE SEQUENCE [LARGE SCALE GENOMIC DNA]</scope>
    <source>
        <strain evidence="6 7">DSM 25383</strain>
    </source>
</reference>
<keyword evidence="3" id="KW-0560">Oxidoreductase</keyword>
<keyword evidence="5" id="KW-0411">Iron-sulfur</keyword>
<dbReference type="Proteomes" id="UP000183253">
    <property type="component" value="Unassembled WGS sequence"/>
</dbReference>
<evidence type="ECO:0000256" key="5">
    <source>
        <dbReference type="ARBA" id="ARBA00023014"/>
    </source>
</evidence>
<organism evidence="6 7">
    <name type="scientific">Alistipes timonensis JC136</name>
    <dbReference type="NCBI Taxonomy" id="1033731"/>
    <lineage>
        <taxon>Bacteria</taxon>
        <taxon>Pseudomonadati</taxon>
        <taxon>Bacteroidota</taxon>
        <taxon>Bacteroidia</taxon>
        <taxon>Bacteroidales</taxon>
        <taxon>Rikenellaceae</taxon>
        <taxon>Alistipes</taxon>
    </lineage>
</organism>
<dbReference type="SUPFAM" id="SSF51905">
    <property type="entry name" value="FAD/NAD(P)-binding domain"/>
    <property type="match status" value="1"/>
</dbReference>
<dbReference type="STRING" id="1033731.SAMN05444145_106114"/>
<dbReference type="AlphaFoldDB" id="A0A1H4E012"/>
<evidence type="ECO:0000256" key="2">
    <source>
        <dbReference type="ARBA" id="ARBA00022723"/>
    </source>
</evidence>
<keyword evidence="1" id="KW-0004">4Fe-4S</keyword>
<proteinExistence type="predicted"/>
<name>A0A1H4E012_9BACT</name>
<keyword evidence="4" id="KW-0408">Iron</keyword>
<accession>A0A1H4E012</accession>
<dbReference type="PANTHER" id="PTHR43498:SF1">
    <property type="entry name" value="COB--COM HETERODISULFIDE REDUCTASE IRON-SULFUR SUBUNIT A"/>
    <property type="match status" value="1"/>
</dbReference>
<dbReference type="PROSITE" id="PS51257">
    <property type="entry name" value="PROKAR_LIPOPROTEIN"/>
    <property type="match status" value="1"/>
</dbReference>
<dbReference type="PANTHER" id="PTHR43498">
    <property type="entry name" value="FERREDOXIN:COB-COM HETERODISULFIDE REDUCTASE SUBUNIT A"/>
    <property type="match status" value="1"/>
</dbReference>
<protein>
    <submittedName>
        <fullName evidence="6">FAD dependent oxidoreductase</fullName>
    </submittedName>
</protein>
<gene>
    <name evidence="6" type="ORF">SAMN05444145_106114</name>
</gene>
<dbReference type="GO" id="GO:0051539">
    <property type="term" value="F:4 iron, 4 sulfur cluster binding"/>
    <property type="evidence" value="ECO:0007669"/>
    <property type="project" value="UniProtKB-KW"/>
</dbReference>
<evidence type="ECO:0000256" key="3">
    <source>
        <dbReference type="ARBA" id="ARBA00023002"/>
    </source>
</evidence>
<sequence>MLKRILPILGAAALLAGCGTDARYDLLIVGGGASGTAAGITAARMGSRVLLAEETPWLGGMLTAAGVSAIDGNHRLQGGFFGEFCDSLAARYGGPDSLRTGWVSNVLFEPSVGNAILQRIAAKQKTLKIRFGTRLLALAEEPGGWRATLVQGRDTLTVRAKVLIDATELGDVAALAGVGYDIGMDARAESGEAIAPEAANDIVQDLTYVAILQEYDHDVTIPEPEGYDKSDFACSCRSADCVNATHGRVLWSPREMLDYGKLPNGKYMLNWPIEGNDYYTNIIELSPAERAAELEKAKQFTRCFIYYIQHELGFRNIGLAKGEFPTGDGFPLIPYHRESRRIHGRVRFTVEDAKNPYRNTLYRTGIAVGDYPVDHHHQRHPQWQSLPELHFHPIPSYTIPLAVMLPQERPNLIVTEKSVSVSNLVNGTTRLQPITLELGQAAGVIGSLAAARNTRPELVPVRDVQRELLAQGCYLLPYLDLPRNDVHFAALQRIGATGLLRGVGTNVGWSNQTWFHADKNVAGGELAEGLRSLYPAVDFGTLSDTVTVAEAGELLRRIAPDAKVDARTWDALSLTDFDPGRKITRGELAVLFDHAANPFDGVEIDLCGQLKNQ</sequence>
<evidence type="ECO:0000256" key="4">
    <source>
        <dbReference type="ARBA" id="ARBA00023004"/>
    </source>
</evidence>
<dbReference type="Gene3D" id="3.50.50.60">
    <property type="entry name" value="FAD/NAD(P)-binding domain"/>
    <property type="match status" value="1"/>
</dbReference>
<keyword evidence="2" id="KW-0479">Metal-binding</keyword>
<evidence type="ECO:0000313" key="7">
    <source>
        <dbReference type="Proteomes" id="UP000183253"/>
    </source>
</evidence>
<dbReference type="Pfam" id="PF12831">
    <property type="entry name" value="FAD_oxidored"/>
    <property type="match status" value="1"/>
</dbReference>
<keyword evidence="7" id="KW-1185">Reference proteome</keyword>
<dbReference type="GO" id="GO:0046872">
    <property type="term" value="F:metal ion binding"/>
    <property type="evidence" value="ECO:0007669"/>
    <property type="project" value="UniProtKB-KW"/>
</dbReference>
<dbReference type="OrthoDB" id="615715at2"/>
<evidence type="ECO:0000313" key="6">
    <source>
        <dbReference type="EMBL" id="SEA78363.1"/>
    </source>
</evidence>
<dbReference type="RefSeq" id="WP_010266600.1">
    <property type="nucleotide sequence ID" value="NZ_CAEG01000021.1"/>
</dbReference>
<dbReference type="InterPro" id="IPR039650">
    <property type="entry name" value="HdrA-like"/>
</dbReference>
<dbReference type="EMBL" id="FNRI01000006">
    <property type="protein sequence ID" value="SEA78363.1"/>
    <property type="molecule type" value="Genomic_DNA"/>
</dbReference>
<evidence type="ECO:0000256" key="1">
    <source>
        <dbReference type="ARBA" id="ARBA00022485"/>
    </source>
</evidence>